<feature type="binding site" evidence="7 9">
    <location>
        <position position="74"/>
    </location>
    <ligand>
        <name>substrate</name>
    </ligand>
</feature>
<dbReference type="EMBL" id="LT669839">
    <property type="protein sequence ID" value="SHD77173.1"/>
    <property type="molecule type" value="Genomic_DNA"/>
</dbReference>
<comment type="function">
    <text evidence="7">Catalyzes a trans-dehydration via an enolate intermediate.</text>
</comment>
<evidence type="ECO:0000256" key="10">
    <source>
        <dbReference type="PIRSR" id="PIRSR001399-3"/>
    </source>
</evidence>
<dbReference type="PANTHER" id="PTHR21272">
    <property type="entry name" value="CATABOLIC 3-DEHYDROQUINASE"/>
    <property type="match status" value="1"/>
</dbReference>
<protein>
    <recommendedName>
        <fullName evidence="5 7">3-dehydroquinate dehydratase</fullName>
        <shortName evidence="7">3-dehydroquinase</shortName>
        <ecNumber evidence="5 7">4.2.1.10</ecNumber>
    </recommendedName>
    <alternativeName>
        <fullName evidence="7">Type II DHQase</fullName>
    </alternativeName>
</protein>
<evidence type="ECO:0000256" key="8">
    <source>
        <dbReference type="PIRSR" id="PIRSR001399-1"/>
    </source>
</evidence>
<dbReference type="GO" id="GO:0009073">
    <property type="term" value="P:aromatic amino acid family biosynthetic process"/>
    <property type="evidence" value="ECO:0007669"/>
    <property type="project" value="UniProtKB-KW"/>
</dbReference>
<dbReference type="RefSeq" id="WP_005586075.1">
    <property type="nucleotide sequence ID" value="NZ_LT669839.1"/>
</dbReference>
<proteinExistence type="inferred from homology"/>
<accession>M1ZCV2</accession>
<dbReference type="OrthoDB" id="9790793at2"/>
<keyword evidence="7" id="KW-0057">Aromatic amino acid biosynthesis</keyword>
<feature type="active site" description="Proton donor" evidence="7 8">
    <location>
        <position position="100"/>
    </location>
</feature>
<dbReference type="CDD" id="cd00466">
    <property type="entry name" value="DHQase_II"/>
    <property type="match status" value="1"/>
</dbReference>
<feature type="binding site" evidence="7 9">
    <location>
        <position position="111"/>
    </location>
    <ligand>
        <name>substrate</name>
    </ligand>
</feature>
<dbReference type="NCBIfam" id="NF003806">
    <property type="entry name" value="PRK05395.1-3"/>
    <property type="match status" value="1"/>
</dbReference>
<dbReference type="UniPathway" id="UPA00053">
    <property type="reaction ID" value="UER00086"/>
</dbReference>
<dbReference type="NCBIfam" id="NF003807">
    <property type="entry name" value="PRK05395.1-4"/>
    <property type="match status" value="1"/>
</dbReference>
<dbReference type="PIRSF" id="PIRSF001399">
    <property type="entry name" value="DHquinase_II"/>
    <property type="match status" value="1"/>
</dbReference>
<sequence>MKILIIHGPNMNLLGKRDRSIYGNLTLEEVNQMIKLKSKELNMEVELFQSNSEGEIIDKLHGALDSDYKGVIINPGGYTHYSISIRDAIEVLNIPVIEVHLSNISKREDFRKQSVIAPVCRGQISGFGLYSYLLALEAFNSINENV</sequence>
<dbReference type="Proteomes" id="UP000245423">
    <property type="component" value="Chromosome 1"/>
</dbReference>
<dbReference type="GO" id="GO:0003855">
    <property type="term" value="F:3-dehydroquinate dehydratase activity"/>
    <property type="evidence" value="ECO:0007669"/>
    <property type="project" value="UniProtKB-UniRule"/>
</dbReference>
<evidence type="ECO:0000256" key="7">
    <source>
        <dbReference type="HAMAP-Rule" id="MF_00169"/>
    </source>
</evidence>
<dbReference type="NCBIfam" id="NF003805">
    <property type="entry name" value="PRK05395.1-2"/>
    <property type="match status" value="1"/>
</dbReference>
<evidence type="ECO:0000256" key="3">
    <source>
        <dbReference type="ARBA" id="ARBA00011037"/>
    </source>
</evidence>
<evidence type="ECO:0000256" key="1">
    <source>
        <dbReference type="ARBA" id="ARBA00001864"/>
    </source>
</evidence>
<evidence type="ECO:0000256" key="2">
    <source>
        <dbReference type="ARBA" id="ARBA00004902"/>
    </source>
</evidence>
<comment type="catalytic activity">
    <reaction evidence="1 7">
        <text>3-dehydroquinate = 3-dehydroshikimate + H2O</text>
        <dbReference type="Rhea" id="RHEA:21096"/>
        <dbReference type="ChEBI" id="CHEBI:15377"/>
        <dbReference type="ChEBI" id="CHEBI:16630"/>
        <dbReference type="ChEBI" id="CHEBI:32364"/>
        <dbReference type="EC" id="4.2.1.10"/>
    </reaction>
</comment>
<feature type="binding site" evidence="7 9">
    <location>
        <position position="87"/>
    </location>
    <ligand>
        <name>substrate</name>
    </ligand>
</feature>
<dbReference type="Gene3D" id="3.40.50.9100">
    <property type="entry name" value="Dehydroquinase, class II"/>
    <property type="match status" value="1"/>
</dbReference>
<dbReference type="InterPro" id="IPR001874">
    <property type="entry name" value="DHquinase_II"/>
</dbReference>
<dbReference type="GO" id="GO:0008652">
    <property type="term" value="P:amino acid biosynthetic process"/>
    <property type="evidence" value="ECO:0007669"/>
    <property type="project" value="UniProtKB-KW"/>
</dbReference>
<organism evidence="11 12">
    <name type="scientific">[Clostridium] ultunense Esp</name>
    <dbReference type="NCBI Taxonomy" id="1288971"/>
    <lineage>
        <taxon>Bacteria</taxon>
        <taxon>Bacillati</taxon>
        <taxon>Bacillota</taxon>
        <taxon>Tissierellia</taxon>
        <taxon>Tissierellales</taxon>
        <taxon>Tepidimicrobiaceae</taxon>
        <taxon>Schnuerera</taxon>
    </lineage>
</organism>
<evidence type="ECO:0000256" key="6">
    <source>
        <dbReference type="ARBA" id="ARBA00023239"/>
    </source>
</evidence>
<evidence type="ECO:0000256" key="9">
    <source>
        <dbReference type="PIRSR" id="PIRSR001399-2"/>
    </source>
</evidence>
<feature type="active site" description="Proton acceptor" evidence="7 8">
    <location>
        <position position="22"/>
    </location>
</feature>
<dbReference type="GO" id="GO:0009423">
    <property type="term" value="P:chorismate biosynthetic process"/>
    <property type="evidence" value="ECO:0007669"/>
    <property type="project" value="UniProtKB-UniRule"/>
</dbReference>
<dbReference type="HAMAP" id="MF_00169">
    <property type="entry name" value="AroQ"/>
    <property type="match status" value="1"/>
</dbReference>
<dbReference type="Pfam" id="PF01220">
    <property type="entry name" value="DHquinase_II"/>
    <property type="match status" value="1"/>
</dbReference>
<name>M1ZCV2_9FIRM</name>
<evidence type="ECO:0000256" key="5">
    <source>
        <dbReference type="ARBA" id="ARBA00012060"/>
    </source>
</evidence>
<dbReference type="NCBIfam" id="TIGR01088">
    <property type="entry name" value="aroQ"/>
    <property type="match status" value="1"/>
</dbReference>
<comment type="subunit">
    <text evidence="4 7">Homododecamer.</text>
</comment>
<feature type="binding site" evidence="7 9">
    <location>
        <begin position="101"/>
        <end position="102"/>
    </location>
    <ligand>
        <name>substrate</name>
    </ligand>
</feature>
<evidence type="ECO:0000313" key="11">
    <source>
        <dbReference type="EMBL" id="SHD77173.1"/>
    </source>
</evidence>
<dbReference type="InterPro" id="IPR036441">
    <property type="entry name" value="DHquinase_II_sf"/>
</dbReference>
<keyword evidence="7" id="KW-0028">Amino-acid biosynthesis</keyword>
<feature type="binding site" evidence="7 9">
    <location>
        <position position="80"/>
    </location>
    <ligand>
        <name>substrate</name>
    </ligand>
</feature>
<keyword evidence="12" id="KW-1185">Reference proteome</keyword>
<evidence type="ECO:0000256" key="4">
    <source>
        <dbReference type="ARBA" id="ARBA00011193"/>
    </source>
</evidence>
<feature type="site" description="Transition state stabilizer" evidence="7 10">
    <location>
        <position position="17"/>
    </location>
</feature>
<reference evidence="11 12" key="1">
    <citation type="submission" date="2016-11" db="EMBL/GenBank/DDBJ databases">
        <authorList>
            <person name="Manzoor S."/>
        </authorList>
    </citation>
    <scope>NUCLEOTIDE SEQUENCE [LARGE SCALE GENOMIC DNA]</scope>
    <source>
        <strain evidence="11">Clostridium ultunense strain Esp</strain>
    </source>
</reference>
<gene>
    <name evidence="7 11" type="primary">aroQ</name>
    <name evidence="11" type="ORF">CUESP1_1810</name>
</gene>
<comment type="pathway">
    <text evidence="2 7">Metabolic intermediate biosynthesis; chorismate biosynthesis; chorismate from D-erythrose 4-phosphate and phosphoenolpyruvate: step 3/7.</text>
</comment>
<evidence type="ECO:0000313" key="12">
    <source>
        <dbReference type="Proteomes" id="UP000245423"/>
    </source>
</evidence>
<dbReference type="PANTHER" id="PTHR21272:SF3">
    <property type="entry name" value="CATABOLIC 3-DEHYDROQUINASE"/>
    <property type="match status" value="1"/>
</dbReference>
<dbReference type="HOGENOM" id="CLU_090968_3_0_9"/>
<keyword evidence="6 7" id="KW-0456">Lyase</keyword>
<comment type="similarity">
    <text evidence="3 7">Belongs to the type-II 3-dehydroquinase family.</text>
</comment>
<dbReference type="AlphaFoldDB" id="M1ZCV2"/>
<dbReference type="EC" id="4.2.1.10" evidence="5 7"/>
<dbReference type="SUPFAM" id="SSF52304">
    <property type="entry name" value="Type II 3-dehydroquinate dehydratase"/>
    <property type="match status" value="1"/>
</dbReference>
<dbReference type="GO" id="GO:0019631">
    <property type="term" value="P:quinate catabolic process"/>
    <property type="evidence" value="ECO:0007669"/>
    <property type="project" value="TreeGrafter"/>
</dbReference>